<gene>
    <name evidence="1" type="ORF">Scep_019926</name>
</gene>
<reference evidence="1 2" key="1">
    <citation type="submission" date="2024-01" db="EMBL/GenBank/DDBJ databases">
        <title>Genome assemblies of Stephania.</title>
        <authorList>
            <person name="Yang L."/>
        </authorList>
    </citation>
    <scope>NUCLEOTIDE SEQUENCE [LARGE SCALE GENOMIC DNA]</scope>
    <source>
        <strain evidence="1">JXDWG</strain>
        <tissue evidence="1">Leaf</tissue>
    </source>
</reference>
<evidence type="ECO:0000313" key="1">
    <source>
        <dbReference type="EMBL" id="KAK9112407.1"/>
    </source>
</evidence>
<protein>
    <submittedName>
        <fullName evidence="1">Uncharacterized protein</fullName>
    </submittedName>
</protein>
<keyword evidence="2" id="KW-1185">Reference proteome</keyword>
<proteinExistence type="predicted"/>
<dbReference type="EMBL" id="JBBNAG010000008">
    <property type="protein sequence ID" value="KAK9112407.1"/>
    <property type="molecule type" value="Genomic_DNA"/>
</dbReference>
<name>A0AAP0IBX6_9MAGN</name>
<dbReference type="Proteomes" id="UP001419268">
    <property type="component" value="Unassembled WGS sequence"/>
</dbReference>
<comment type="caution">
    <text evidence="1">The sequence shown here is derived from an EMBL/GenBank/DDBJ whole genome shotgun (WGS) entry which is preliminary data.</text>
</comment>
<accession>A0AAP0IBX6</accession>
<evidence type="ECO:0000313" key="2">
    <source>
        <dbReference type="Proteomes" id="UP001419268"/>
    </source>
</evidence>
<organism evidence="1 2">
    <name type="scientific">Stephania cephalantha</name>
    <dbReference type="NCBI Taxonomy" id="152367"/>
    <lineage>
        <taxon>Eukaryota</taxon>
        <taxon>Viridiplantae</taxon>
        <taxon>Streptophyta</taxon>
        <taxon>Embryophyta</taxon>
        <taxon>Tracheophyta</taxon>
        <taxon>Spermatophyta</taxon>
        <taxon>Magnoliopsida</taxon>
        <taxon>Ranunculales</taxon>
        <taxon>Menispermaceae</taxon>
        <taxon>Menispermoideae</taxon>
        <taxon>Cissampelideae</taxon>
        <taxon>Stephania</taxon>
    </lineage>
</organism>
<dbReference type="AlphaFoldDB" id="A0AAP0IBX6"/>
<sequence length="154" mass="17757">MAITAIHRLQNDSVVIPKYGYQFISSDAIYVRVNDNTTLTGELYFSSTSATRIYINIEVPHVKSLADRFSMFAPKTKRIESKEAIHIYDEEDMIKNRKRITDILQMEWVDDQQVNDDGKEFHVVQDTFTATANDKVSSKVCKFTFINSDEESCE</sequence>